<gene>
    <name evidence="2" type="ORF">NC992_17985</name>
</gene>
<keyword evidence="1" id="KW-0732">Signal</keyword>
<keyword evidence="3" id="KW-1185">Reference proteome</keyword>
<reference evidence="2 3" key="1">
    <citation type="submission" date="2022-04" db="EMBL/GenBank/DDBJ databases">
        <title>Positive selection, recombination, and allopatry shape intraspecific diversity of widespread and dominant cyanobacteria.</title>
        <authorList>
            <person name="Wei J."/>
            <person name="Shu W."/>
            <person name="Hu C."/>
        </authorList>
    </citation>
    <scope>NUCLEOTIDE SEQUENCE [LARGE SCALE GENOMIC DNA]</scope>
    <source>
        <strain evidence="2 3">DQ-A4</strain>
    </source>
</reference>
<name>A0ABV0K7S9_9CYAN</name>
<proteinExistence type="predicted"/>
<organism evidence="2 3">
    <name type="scientific">Leptolyngbya subtilissima DQ-A4</name>
    <dbReference type="NCBI Taxonomy" id="2933933"/>
    <lineage>
        <taxon>Bacteria</taxon>
        <taxon>Bacillati</taxon>
        <taxon>Cyanobacteriota</taxon>
        <taxon>Cyanophyceae</taxon>
        <taxon>Leptolyngbyales</taxon>
        <taxon>Leptolyngbyaceae</taxon>
        <taxon>Leptolyngbya group</taxon>
        <taxon>Leptolyngbya</taxon>
    </lineage>
</organism>
<dbReference type="Proteomes" id="UP001482513">
    <property type="component" value="Unassembled WGS sequence"/>
</dbReference>
<evidence type="ECO:0000256" key="1">
    <source>
        <dbReference type="SAM" id="SignalP"/>
    </source>
</evidence>
<dbReference type="RefSeq" id="WP_190706580.1">
    <property type="nucleotide sequence ID" value="NZ_JAMPKX010000008.1"/>
</dbReference>
<feature type="chain" id="PRO_5045256072" evidence="1">
    <location>
        <begin position="32"/>
        <end position="136"/>
    </location>
</feature>
<feature type="signal peptide" evidence="1">
    <location>
        <begin position="1"/>
        <end position="31"/>
    </location>
</feature>
<accession>A0ABV0K7S9</accession>
<sequence length="136" mass="14577">MSLFLRLRSSVALSLGAAVLALAFACQPAPSADHSSAINKIAFDLSSLDENGLFGPADGKRSLDYEFCIPAGGAYTQAVGAIDPSAQFFPQSRGRIGCGEGEVLTIGNTYQTNYQDILIELANLDYIDRIQLVDWE</sequence>
<evidence type="ECO:0000313" key="3">
    <source>
        <dbReference type="Proteomes" id="UP001482513"/>
    </source>
</evidence>
<dbReference type="PROSITE" id="PS51257">
    <property type="entry name" value="PROKAR_LIPOPROTEIN"/>
    <property type="match status" value="1"/>
</dbReference>
<dbReference type="EMBL" id="JAMPKX010000008">
    <property type="protein sequence ID" value="MEP0948777.1"/>
    <property type="molecule type" value="Genomic_DNA"/>
</dbReference>
<protein>
    <submittedName>
        <fullName evidence="2">Uncharacterized protein</fullName>
    </submittedName>
</protein>
<comment type="caution">
    <text evidence="2">The sequence shown here is derived from an EMBL/GenBank/DDBJ whole genome shotgun (WGS) entry which is preliminary data.</text>
</comment>
<evidence type="ECO:0000313" key="2">
    <source>
        <dbReference type="EMBL" id="MEP0948777.1"/>
    </source>
</evidence>